<evidence type="ECO:0000313" key="1">
    <source>
        <dbReference type="EMBL" id="RRT80101.1"/>
    </source>
</evidence>
<dbReference type="Proteomes" id="UP000287651">
    <property type="component" value="Unassembled WGS sequence"/>
</dbReference>
<accession>A0A444F149</accession>
<comment type="caution">
    <text evidence="1">The sequence shown here is derived from an EMBL/GenBank/DDBJ whole genome shotgun (WGS) entry which is preliminary data.</text>
</comment>
<dbReference type="AlphaFoldDB" id="A0A444F149"/>
<sequence length="151" mass="16805">MAARLHRHASELPSLPLRLSASRTRLLEAANRPPSALRLRPKSCGPARVMAAAASATAEEGLKKGIAEFYDQSSGLWEDIWGDHMHHGFYDRGVTASIDDHRAAQIRMIEEALRFAGVSVQWLALGNITELLLVILWERYKVITGFHLLPL</sequence>
<evidence type="ECO:0000313" key="2">
    <source>
        <dbReference type="Proteomes" id="UP000287651"/>
    </source>
</evidence>
<proteinExistence type="predicted"/>
<protein>
    <submittedName>
        <fullName evidence="1">Uncharacterized protein</fullName>
    </submittedName>
</protein>
<reference evidence="1 2" key="1">
    <citation type="journal article" date="2014" name="Agronomy (Basel)">
        <title>A Draft Genome Sequence for Ensete ventricosum, the Drought-Tolerant Tree Against Hunger.</title>
        <authorList>
            <person name="Harrison J."/>
            <person name="Moore K.A."/>
            <person name="Paszkiewicz K."/>
            <person name="Jones T."/>
            <person name="Grant M."/>
            <person name="Ambacheew D."/>
            <person name="Muzemil S."/>
            <person name="Studholme D.J."/>
        </authorList>
    </citation>
    <scope>NUCLEOTIDE SEQUENCE [LARGE SCALE GENOMIC DNA]</scope>
</reference>
<gene>
    <name evidence="1" type="ORF">B296_00020688</name>
</gene>
<organism evidence="1 2">
    <name type="scientific">Ensete ventricosum</name>
    <name type="common">Abyssinian banana</name>
    <name type="synonym">Musa ensete</name>
    <dbReference type="NCBI Taxonomy" id="4639"/>
    <lineage>
        <taxon>Eukaryota</taxon>
        <taxon>Viridiplantae</taxon>
        <taxon>Streptophyta</taxon>
        <taxon>Embryophyta</taxon>
        <taxon>Tracheophyta</taxon>
        <taxon>Spermatophyta</taxon>
        <taxon>Magnoliopsida</taxon>
        <taxon>Liliopsida</taxon>
        <taxon>Zingiberales</taxon>
        <taxon>Musaceae</taxon>
        <taxon>Ensete</taxon>
    </lineage>
</organism>
<name>A0A444F149_ENSVE</name>
<dbReference type="EMBL" id="AMZH03001234">
    <property type="protein sequence ID" value="RRT80101.1"/>
    <property type="molecule type" value="Genomic_DNA"/>
</dbReference>